<evidence type="ECO:0000313" key="3">
    <source>
        <dbReference type="Proteomes" id="UP001197974"/>
    </source>
</evidence>
<keyword evidence="1" id="KW-0732">Signal</keyword>
<evidence type="ECO:0000256" key="1">
    <source>
        <dbReference type="SAM" id="SignalP"/>
    </source>
</evidence>
<reference evidence="2 3" key="1">
    <citation type="submission" date="2023-06" db="EMBL/GenBank/DDBJ databases">
        <title>Five Gram-positive bacteria isolated from mangrove sediments in Shenzhen, Guangdong, China.</title>
        <authorList>
            <person name="Yu S."/>
            <person name="Zheng W."/>
            <person name="Huang Y."/>
        </authorList>
    </citation>
    <scope>NUCLEOTIDE SEQUENCE [LARGE SCALE GENOMIC DNA]</scope>
    <source>
        <strain evidence="2 3">SaN35-3</strain>
        <plasmid evidence="2 3">unnamed2</plasmid>
    </source>
</reference>
<protein>
    <submittedName>
        <fullName evidence="2">Uncharacterized protein</fullName>
    </submittedName>
</protein>
<dbReference type="RefSeq" id="WP_226540771.1">
    <property type="nucleotide sequence ID" value="NZ_CP129015.1"/>
</dbReference>
<dbReference type="EMBL" id="CP129015">
    <property type="protein sequence ID" value="WLR44492.1"/>
    <property type="molecule type" value="Genomic_DNA"/>
</dbReference>
<keyword evidence="2" id="KW-0614">Plasmid</keyword>
<name>A0ABY9K0X4_9BACI</name>
<evidence type="ECO:0000313" key="2">
    <source>
        <dbReference type="EMBL" id="WLR44492.1"/>
    </source>
</evidence>
<gene>
    <name evidence="2" type="ORF">LC087_19180</name>
</gene>
<proteinExistence type="predicted"/>
<feature type="chain" id="PRO_5047156118" evidence="1">
    <location>
        <begin position="26"/>
        <end position="268"/>
    </location>
</feature>
<organism evidence="2 3">
    <name type="scientific">Bacillus carboniphilus</name>
    <dbReference type="NCBI Taxonomy" id="86663"/>
    <lineage>
        <taxon>Bacteria</taxon>
        <taxon>Bacillati</taxon>
        <taxon>Bacillota</taxon>
        <taxon>Bacilli</taxon>
        <taxon>Bacillales</taxon>
        <taxon>Bacillaceae</taxon>
        <taxon>Bacillus</taxon>
    </lineage>
</organism>
<sequence length="268" mass="30264">MKKFISVLVLTMFVASVISPGVSFAQSNQSQEKVFEAEGFTLIKDTESEIIYQIEEDGEIYEYVETVEINGNEEIVSVKKYLVNNDKKESLVEENSSKIEQTGEKLTVTDLESGESVTIDTSEKKLSTKGPQKGYTDKGGSYVADCRYTIWKDNVRHYGTAIMNGGDSRYSKDTYRTNSHFIRFQGHADNLRSKEKEIATLGFLTTVEDLAKALMSGKVLSWKLVKILLKGASKGSPVGIAWNIYSYGKEWNSARYDFRKITHVNFYK</sequence>
<accession>A0ABY9K0X4</accession>
<feature type="signal peptide" evidence="1">
    <location>
        <begin position="1"/>
        <end position="25"/>
    </location>
</feature>
<keyword evidence="3" id="KW-1185">Reference proteome</keyword>
<dbReference type="Proteomes" id="UP001197974">
    <property type="component" value="Plasmid unnamed2"/>
</dbReference>
<geneLocation type="plasmid" evidence="2 3">
    <name>unnamed2</name>
</geneLocation>